<dbReference type="Pfam" id="PF23345">
    <property type="entry name" value="NUP160_helical"/>
    <property type="match status" value="1"/>
</dbReference>
<dbReference type="GO" id="GO:0005643">
    <property type="term" value="C:nuclear pore"/>
    <property type="evidence" value="ECO:0007669"/>
    <property type="project" value="UniProtKB-ARBA"/>
</dbReference>
<dbReference type="OrthoDB" id="67716at2759"/>
<evidence type="ECO:0000259" key="1">
    <source>
        <dbReference type="Pfam" id="PF23345"/>
    </source>
</evidence>
<accession>A0A8K0NW68</accession>
<reference evidence="2" key="1">
    <citation type="submission" date="2013-04" db="EMBL/GenBank/DDBJ databases">
        <authorList>
            <person name="Qu J."/>
            <person name="Murali S.C."/>
            <person name="Bandaranaike D."/>
            <person name="Bellair M."/>
            <person name="Blankenburg K."/>
            <person name="Chao H."/>
            <person name="Dinh H."/>
            <person name="Doddapaneni H."/>
            <person name="Downs B."/>
            <person name="Dugan-Rocha S."/>
            <person name="Elkadiri S."/>
            <person name="Gnanaolivu R.D."/>
            <person name="Hernandez B."/>
            <person name="Javaid M."/>
            <person name="Jayaseelan J.C."/>
            <person name="Lee S."/>
            <person name="Li M."/>
            <person name="Ming W."/>
            <person name="Munidasa M."/>
            <person name="Muniz J."/>
            <person name="Nguyen L."/>
            <person name="Ongeri F."/>
            <person name="Osuji N."/>
            <person name="Pu L.-L."/>
            <person name="Puazo M."/>
            <person name="Qu C."/>
            <person name="Quiroz J."/>
            <person name="Raj R."/>
            <person name="Weissenberger G."/>
            <person name="Xin Y."/>
            <person name="Zou X."/>
            <person name="Han Y."/>
            <person name="Richards S."/>
            <person name="Worley K."/>
            <person name="Muzny D."/>
            <person name="Gibbs R."/>
        </authorList>
    </citation>
    <scope>NUCLEOTIDE SEQUENCE</scope>
    <source>
        <strain evidence="2">Sampled in the wild</strain>
    </source>
</reference>
<evidence type="ECO:0000313" key="2">
    <source>
        <dbReference type="EMBL" id="KAG8224211.1"/>
    </source>
</evidence>
<proteinExistence type="predicted"/>
<dbReference type="InterPro" id="IPR021717">
    <property type="entry name" value="Nucleoporin_Nup160"/>
</dbReference>
<feature type="domain" description="NUP160 helical" evidence="1">
    <location>
        <begin position="10"/>
        <end position="132"/>
    </location>
</feature>
<keyword evidence="3" id="KW-1185">Reference proteome</keyword>
<name>A0A8K0NW68_LADFU</name>
<protein>
    <recommendedName>
        <fullName evidence="1">NUP160 helical domain-containing protein</fullName>
    </recommendedName>
</protein>
<dbReference type="AlphaFoldDB" id="A0A8K0NW68"/>
<dbReference type="GO" id="GO:0017056">
    <property type="term" value="F:structural constituent of nuclear pore"/>
    <property type="evidence" value="ECO:0007669"/>
    <property type="project" value="TreeGrafter"/>
</dbReference>
<sequence length="191" mass="20445">MFLLTDPSSSWKLISVNYLFSSQLGVSVITESLHQFAVVRFSMCRNLLLLQHLILECSGGVAGFGGGSWSGGERTLIDEENVRSILMPRATLLTQAYLLLKWVTEVPCAPQAPPANSLENSLQQMTFLHSGDGGKNIGSGGVSSLHHLYVQGRGGAWTLAELFLASEGGRHAHTLLLRLMDVPSGDVGAPG</sequence>
<feature type="non-terminal residue" evidence="2">
    <location>
        <position position="1"/>
    </location>
</feature>
<dbReference type="EMBL" id="KZ308188">
    <property type="protein sequence ID" value="KAG8224211.1"/>
    <property type="molecule type" value="Genomic_DNA"/>
</dbReference>
<organism evidence="2 3">
    <name type="scientific">Ladona fulva</name>
    <name type="common">Scarce chaser dragonfly</name>
    <name type="synonym">Libellula fulva</name>
    <dbReference type="NCBI Taxonomy" id="123851"/>
    <lineage>
        <taxon>Eukaryota</taxon>
        <taxon>Metazoa</taxon>
        <taxon>Ecdysozoa</taxon>
        <taxon>Arthropoda</taxon>
        <taxon>Hexapoda</taxon>
        <taxon>Insecta</taxon>
        <taxon>Pterygota</taxon>
        <taxon>Palaeoptera</taxon>
        <taxon>Odonata</taxon>
        <taxon>Epiprocta</taxon>
        <taxon>Anisoptera</taxon>
        <taxon>Libelluloidea</taxon>
        <taxon>Libellulidae</taxon>
        <taxon>Ladona</taxon>
    </lineage>
</organism>
<dbReference type="Proteomes" id="UP000792457">
    <property type="component" value="Unassembled WGS sequence"/>
</dbReference>
<evidence type="ECO:0000313" key="3">
    <source>
        <dbReference type="Proteomes" id="UP000792457"/>
    </source>
</evidence>
<reference evidence="2" key="2">
    <citation type="submission" date="2017-10" db="EMBL/GenBank/DDBJ databases">
        <title>Ladona fulva Genome sequencing and assembly.</title>
        <authorList>
            <person name="Murali S."/>
            <person name="Richards S."/>
            <person name="Bandaranaike D."/>
            <person name="Bellair M."/>
            <person name="Blankenburg K."/>
            <person name="Chao H."/>
            <person name="Dinh H."/>
            <person name="Doddapaneni H."/>
            <person name="Dugan-Rocha S."/>
            <person name="Elkadiri S."/>
            <person name="Gnanaolivu R."/>
            <person name="Hernandez B."/>
            <person name="Skinner E."/>
            <person name="Javaid M."/>
            <person name="Lee S."/>
            <person name="Li M."/>
            <person name="Ming W."/>
            <person name="Munidasa M."/>
            <person name="Muniz J."/>
            <person name="Nguyen L."/>
            <person name="Hughes D."/>
            <person name="Osuji N."/>
            <person name="Pu L.-L."/>
            <person name="Puazo M."/>
            <person name="Qu C."/>
            <person name="Quiroz J."/>
            <person name="Raj R."/>
            <person name="Weissenberger G."/>
            <person name="Xin Y."/>
            <person name="Zou X."/>
            <person name="Han Y."/>
            <person name="Worley K."/>
            <person name="Muzny D."/>
            <person name="Gibbs R."/>
        </authorList>
    </citation>
    <scope>NUCLEOTIDE SEQUENCE</scope>
    <source>
        <strain evidence="2">Sampled in the wild</strain>
    </source>
</reference>
<comment type="caution">
    <text evidence="2">The sequence shown here is derived from an EMBL/GenBank/DDBJ whole genome shotgun (WGS) entry which is preliminary data.</text>
</comment>
<gene>
    <name evidence="2" type="ORF">J437_LFUL002667</name>
</gene>
<dbReference type="PANTHER" id="PTHR21286">
    <property type="entry name" value="NUCLEAR PORE COMPLEX PROTEIN NUP160"/>
    <property type="match status" value="1"/>
</dbReference>
<dbReference type="InterPro" id="IPR056547">
    <property type="entry name" value="NUP160_helical"/>
</dbReference>
<dbReference type="PANTHER" id="PTHR21286:SF0">
    <property type="entry name" value="NUCLEAR PORE COMPLEX PROTEIN NUP160"/>
    <property type="match status" value="1"/>
</dbReference>